<dbReference type="EMBL" id="JABSTQ010008780">
    <property type="protein sequence ID" value="KAG0434075.1"/>
    <property type="molecule type" value="Genomic_DNA"/>
</dbReference>
<comment type="caution">
    <text evidence="1">The sequence shown here is derived from an EMBL/GenBank/DDBJ whole genome shotgun (WGS) entry which is preliminary data.</text>
</comment>
<gene>
    <name evidence="1" type="ORF">HPB47_019367</name>
</gene>
<dbReference type="Proteomes" id="UP000805193">
    <property type="component" value="Unassembled WGS sequence"/>
</dbReference>
<feature type="non-terminal residue" evidence="1">
    <location>
        <position position="393"/>
    </location>
</feature>
<organism evidence="1 2">
    <name type="scientific">Ixodes persulcatus</name>
    <name type="common">Taiga tick</name>
    <dbReference type="NCBI Taxonomy" id="34615"/>
    <lineage>
        <taxon>Eukaryota</taxon>
        <taxon>Metazoa</taxon>
        <taxon>Ecdysozoa</taxon>
        <taxon>Arthropoda</taxon>
        <taxon>Chelicerata</taxon>
        <taxon>Arachnida</taxon>
        <taxon>Acari</taxon>
        <taxon>Parasitiformes</taxon>
        <taxon>Ixodida</taxon>
        <taxon>Ixodoidea</taxon>
        <taxon>Ixodidae</taxon>
        <taxon>Ixodinae</taxon>
        <taxon>Ixodes</taxon>
    </lineage>
</organism>
<reference evidence="1 2" key="1">
    <citation type="journal article" date="2020" name="Cell">
        <title>Large-Scale Comparative Analyses of Tick Genomes Elucidate Their Genetic Diversity and Vector Capacities.</title>
        <authorList>
            <consortium name="Tick Genome and Microbiome Consortium (TIGMIC)"/>
            <person name="Jia N."/>
            <person name="Wang J."/>
            <person name="Shi W."/>
            <person name="Du L."/>
            <person name="Sun Y."/>
            <person name="Zhan W."/>
            <person name="Jiang J.F."/>
            <person name="Wang Q."/>
            <person name="Zhang B."/>
            <person name="Ji P."/>
            <person name="Bell-Sakyi L."/>
            <person name="Cui X.M."/>
            <person name="Yuan T.T."/>
            <person name="Jiang B.G."/>
            <person name="Yang W.F."/>
            <person name="Lam T.T."/>
            <person name="Chang Q.C."/>
            <person name="Ding S.J."/>
            <person name="Wang X.J."/>
            <person name="Zhu J.G."/>
            <person name="Ruan X.D."/>
            <person name="Zhao L."/>
            <person name="Wei J.T."/>
            <person name="Ye R.Z."/>
            <person name="Que T.C."/>
            <person name="Du C.H."/>
            <person name="Zhou Y.H."/>
            <person name="Cheng J.X."/>
            <person name="Dai P.F."/>
            <person name="Guo W.B."/>
            <person name="Han X.H."/>
            <person name="Huang E.J."/>
            <person name="Li L.F."/>
            <person name="Wei W."/>
            <person name="Gao Y.C."/>
            <person name="Liu J.Z."/>
            <person name="Shao H.Z."/>
            <person name="Wang X."/>
            <person name="Wang C.C."/>
            <person name="Yang T.C."/>
            <person name="Huo Q.B."/>
            <person name="Li W."/>
            <person name="Chen H.Y."/>
            <person name="Chen S.E."/>
            <person name="Zhou L.G."/>
            <person name="Ni X.B."/>
            <person name="Tian J.H."/>
            <person name="Sheng Y."/>
            <person name="Liu T."/>
            <person name="Pan Y.S."/>
            <person name="Xia L.Y."/>
            <person name="Li J."/>
            <person name="Zhao F."/>
            <person name="Cao W.C."/>
        </authorList>
    </citation>
    <scope>NUCLEOTIDE SEQUENCE [LARGE SCALE GENOMIC DNA]</scope>
    <source>
        <strain evidence="1">Iper-2018</strain>
    </source>
</reference>
<keyword evidence="2" id="KW-1185">Reference proteome</keyword>
<name>A0AC60QID6_IXOPE</name>
<evidence type="ECO:0000313" key="2">
    <source>
        <dbReference type="Proteomes" id="UP000805193"/>
    </source>
</evidence>
<proteinExistence type="predicted"/>
<protein>
    <submittedName>
        <fullName evidence="1">Uncharacterized protein</fullName>
    </submittedName>
</protein>
<sequence length="393" mass="43428">MEKRPAQKRPGKSPAAVEPRANDSLLKRGRCRVWRTVAHSQERAPPHRRAGQRAGEGKPAETEAAKMAAANARGVIHGIQPHISEEVIRQKLQVQGPKILHTRRIGTSNSILITVEGTQLPRYALYNRVVMRLYPIRPRSLQCHYCYAIGHQADVCPKKTISITCPTCSTTLPIETGIATPHSCEPFCLNCQGEHPPGTPTCPARAQADKQTQAGQQHRRERFLTTHLPRKDPPPFNSTVHWPALPTSNRFAALDNSSRSRSRSPGHQRETAQTTTKTPATQAVASAPSRGLNHNPRQHHKTTIDSNQTRNISKENSLKGPEQRPRESSSVYRPAPCATQPTHSCTTHPRPTYSQALEQARVAPITDNIVKAMQAGLQPHTTRPQTPPLTLPT</sequence>
<accession>A0AC60QID6</accession>
<evidence type="ECO:0000313" key="1">
    <source>
        <dbReference type="EMBL" id="KAG0434075.1"/>
    </source>
</evidence>